<feature type="transmembrane region" description="Helical" evidence="1">
    <location>
        <begin position="386"/>
        <end position="406"/>
    </location>
</feature>
<sequence length="419" mass="46066">MVRVASGVEPGLGVRKDRFYRLFALGAIAVVLPPTGESFFGASSVLLRAVILFLIGVYSVHILLGSLPQKNPSGCNYAVVLTLLLSSRQLVEVIHEELQLTSAFGLAVTTLFIWTIWSLKPMIEWFRVVALFGAIVATACIIMSYLTPHVAFMFTELGNLQGEYKRSSGRGLLAGPFGNSNTLGIILATTIPFVFLWKTYSQRLIIVLPMLIALWMAFSRTALIAALVVLILGLILHDRRVSQRFKRGVALAGIVVAGTLQVILPFMISDLTFWTGRGGIWIADTAAWRRHPWFGNGEEWHVGQDGVQAGITYFGHTSSHNTALGWLTFGGILYFLCCVIVTLLLIRISWKYMLASQWVPVLFVVATLIVGISDGHWHVFSTSPLFFIHGFILLALVLSAHGPRLVPNSDISNRASVQS</sequence>
<feature type="transmembrane region" description="Helical" evidence="1">
    <location>
        <begin position="248"/>
        <end position="268"/>
    </location>
</feature>
<dbReference type="RefSeq" id="WP_066839563.1">
    <property type="nucleotide sequence ID" value="NZ_LSTQ01000013.1"/>
</dbReference>
<gene>
    <name evidence="2" type="ORF">AYJ05_12640</name>
</gene>
<dbReference type="InterPro" id="IPR051533">
    <property type="entry name" value="WaaL-like"/>
</dbReference>
<feature type="transmembrane region" description="Helical" evidence="1">
    <location>
        <begin position="98"/>
        <end position="117"/>
    </location>
</feature>
<feature type="transmembrane region" description="Helical" evidence="1">
    <location>
        <begin position="323"/>
        <end position="346"/>
    </location>
</feature>
<dbReference type="PANTHER" id="PTHR37422">
    <property type="entry name" value="TEICHURONIC ACID BIOSYNTHESIS PROTEIN TUAE"/>
    <property type="match status" value="1"/>
</dbReference>
<feature type="transmembrane region" description="Helical" evidence="1">
    <location>
        <begin position="46"/>
        <end position="64"/>
    </location>
</feature>
<feature type="transmembrane region" description="Helical" evidence="1">
    <location>
        <begin position="172"/>
        <end position="197"/>
    </location>
</feature>
<dbReference type="PANTHER" id="PTHR37422:SF13">
    <property type="entry name" value="LIPOPOLYSACCHARIDE BIOSYNTHESIS PROTEIN PA4999-RELATED"/>
    <property type="match status" value="1"/>
</dbReference>
<keyword evidence="3" id="KW-1185">Reference proteome</keyword>
<evidence type="ECO:0000313" key="2">
    <source>
        <dbReference type="EMBL" id="OAH28112.1"/>
    </source>
</evidence>
<accession>A0A177IH14</accession>
<feature type="transmembrane region" description="Helical" evidence="1">
    <location>
        <begin position="358"/>
        <end position="380"/>
    </location>
</feature>
<keyword evidence="1" id="KW-0472">Membrane</keyword>
<evidence type="ECO:0000256" key="1">
    <source>
        <dbReference type="SAM" id="Phobius"/>
    </source>
</evidence>
<keyword evidence="1" id="KW-1133">Transmembrane helix</keyword>
<feature type="transmembrane region" description="Helical" evidence="1">
    <location>
        <begin position="203"/>
        <end position="236"/>
    </location>
</feature>
<comment type="caution">
    <text evidence="2">The sequence shown here is derived from an EMBL/GenBank/DDBJ whole genome shotgun (WGS) entry which is preliminary data.</text>
</comment>
<feature type="transmembrane region" description="Helical" evidence="1">
    <location>
        <begin position="20"/>
        <end position="40"/>
    </location>
</feature>
<dbReference type="Proteomes" id="UP000076947">
    <property type="component" value="Unassembled WGS sequence"/>
</dbReference>
<feature type="transmembrane region" description="Helical" evidence="1">
    <location>
        <begin position="129"/>
        <end position="152"/>
    </location>
</feature>
<protein>
    <recommendedName>
        <fullName evidence="4">O-antigen ligase family protein</fullName>
    </recommendedName>
</protein>
<evidence type="ECO:0000313" key="3">
    <source>
        <dbReference type="Proteomes" id="UP000076947"/>
    </source>
</evidence>
<organism evidence="2 3">
    <name type="scientific">Corynebacterium stationis</name>
    <dbReference type="NCBI Taxonomy" id="1705"/>
    <lineage>
        <taxon>Bacteria</taxon>
        <taxon>Bacillati</taxon>
        <taxon>Actinomycetota</taxon>
        <taxon>Actinomycetes</taxon>
        <taxon>Mycobacteriales</taxon>
        <taxon>Corynebacteriaceae</taxon>
        <taxon>Corynebacterium</taxon>
    </lineage>
</organism>
<evidence type="ECO:0008006" key="4">
    <source>
        <dbReference type="Google" id="ProtNLM"/>
    </source>
</evidence>
<dbReference type="AlphaFoldDB" id="A0A177IH14"/>
<dbReference type="EMBL" id="LSTQ01000013">
    <property type="protein sequence ID" value="OAH28112.1"/>
    <property type="molecule type" value="Genomic_DNA"/>
</dbReference>
<reference evidence="3" key="1">
    <citation type="submission" date="2016-02" db="EMBL/GenBank/DDBJ databases">
        <authorList>
            <person name="Kaur G."/>
            <person name="Nair G.R."/>
            <person name="Mayilraj S."/>
        </authorList>
    </citation>
    <scope>NUCLEOTIDE SEQUENCE [LARGE SCALE GENOMIC DNA]</scope>
    <source>
        <strain evidence="3">GA-15</strain>
    </source>
</reference>
<proteinExistence type="predicted"/>
<keyword evidence="1" id="KW-0812">Transmembrane</keyword>
<name>A0A177IH14_9CORY</name>
<dbReference type="OrthoDB" id="4696754at2"/>